<evidence type="ECO:0000313" key="2">
    <source>
        <dbReference type="Proteomes" id="UP001156441"/>
    </source>
</evidence>
<proteinExistence type="predicted"/>
<dbReference type="RefSeq" id="WP_260195593.1">
    <property type="nucleotide sequence ID" value="NZ_JAFFZE010000027.1"/>
</dbReference>
<comment type="caution">
    <text evidence="1">The sequence shown here is derived from an EMBL/GenBank/DDBJ whole genome shotgun (WGS) entry which is preliminary data.</text>
</comment>
<reference evidence="1 2" key="1">
    <citation type="submission" date="2021-02" db="EMBL/GenBank/DDBJ databases">
        <title>Actinophytocola xerophila sp. nov., isolated from soil of cotton cropping field.</title>
        <authorList>
            <person name="Huang R."/>
            <person name="Chen X."/>
            <person name="Ge X."/>
            <person name="Liu W."/>
        </authorList>
    </citation>
    <scope>NUCLEOTIDE SEQUENCE [LARGE SCALE GENOMIC DNA]</scope>
    <source>
        <strain evidence="1 2">S1-96</strain>
    </source>
</reference>
<evidence type="ECO:0000313" key="1">
    <source>
        <dbReference type="EMBL" id="MCT2587681.1"/>
    </source>
</evidence>
<organism evidence="1 2">
    <name type="scientific">Actinophytocola gossypii</name>
    <dbReference type="NCBI Taxonomy" id="2812003"/>
    <lineage>
        <taxon>Bacteria</taxon>
        <taxon>Bacillati</taxon>
        <taxon>Actinomycetota</taxon>
        <taxon>Actinomycetes</taxon>
        <taxon>Pseudonocardiales</taxon>
        <taxon>Pseudonocardiaceae</taxon>
    </lineage>
</organism>
<dbReference type="EMBL" id="JAFFZE010000027">
    <property type="protein sequence ID" value="MCT2587681.1"/>
    <property type="molecule type" value="Genomic_DNA"/>
</dbReference>
<sequence length="151" mass="16326">MTAVVSGPKTGRALVPTGLFTKLAQRVATDERVDKNHADRVVDQTLAFLGTCAVSDLVLAPSAAVDPGWHAFILHTQEYAAFCSLVGGRFLHHVPTDDADPTLHGAAARAVIERTVAEIRRARFEVDEDLWKPSVVDCSQCYQGCSDSPRP</sequence>
<keyword evidence="2" id="KW-1185">Reference proteome</keyword>
<protein>
    <submittedName>
        <fullName evidence="1">Uncharacterized protein</fullName>
    </submittedName>
</protein>
<dbReference type="Proteomes" id="UP001156441">
    <property type="component" value="Unassembled WGS sequence"/>
</dbReference>
<name>A0ABT2JIY7_9PSEU</name>
<gene>
    <name evidence="1" type="ORF">JT362_31640</name>
</gene>
<accession>A0ABT2JIY7</accession>